<evidence type="ECO:0000256" key="2">
    <source>
        <dbReference type="SAM" id="SignalP"/>
    </source>
</evidence>
<dbReference type="InterPro" id="IPR001638">
    <property type="entry name" value="Solute-binding_3/MltF_N"/>
</dbReference>
<dbReference type="SUPFAM" id="SSF53850">
    <property type="entry name" value="Periplasmic binding protein-like II"/>
    <property type="match status" value="1"/>
</dbReference>
<dbReference type="Proteomes" id="UP000481643">
    <property type="component" value="Unassembled WGS sequence"/>
</dbReference>
<dbReference type="PANTHER" id="PTHR35936">
    <property type="entry name" value="MEMBRANE-BOUND LYTIC MUREIN TRANSGLYCOSYLASE F"/>
    <property type="match status" value="1"/>
</dbReference>
<feature type="domain" description="Solute-binding protein family 3/N-terminal" evidence="3">
    <location>
        <begin position="40"/>
        <end position="264"/>
    </location>
</feature>
<dbReference type="EMBL" id="WBVX01000053">
    <property type="protein sequence ID" value="KAB2675785.1"/>
    <property type="molecule type" value="Genomic_DNA"/>
</dbReference>
<feature type="signal peptide" evidence="2">
    <location>
        <begin position="1"/>
        <end position="24"/>
    </location>
</feature>
<proteinExistence type="predicted"/>
<evidence type="ECO:0000256" key="1">
    <source>
        <dbReference type="ARBA" id="ARBA00022729"/>
    </source>
</evidence>
<sequence>MKMNKLTASIFLATSALTIAVAHAEDCKPKHEVTTVEPGFITVGAVPFAPFSIIDKDGNVQGIDADILTEIAKMECLKLKTLPTEAAAGIQTIVSGRADVSSGAWYRTKERTRVVDLSAPLYLDQMAVFSKAGTTKLPELEGKQVGSVQGNLWVSDLQKVFGSNLKLYPTAVAMHQDLMAGRLDAAFDGYSTGISALKSGSLTGIQVKVIEPDDRIRASKEAGQGTFPMSKKNKALGAAIDENIAVLHKNGKIAEILVKHGLEASAGDTGAARLIE</sequence>
<evidence type="ECO:0000313" key="5">
    <source>
        <dbReference type="Proteomes" id="UP000481643"/>
    </source>
</evidence>
<comment type="caution">
    <text evidence="4">The sequence shown here is derived from an EMBL/GenBank/DDBJ whole genome shotgun (WGS) entry which is preliminary data.</text>
</comment>
<feature type="chain" id="PRO_5026969230" evidence="2">
    <location>
        <begin position="25"/>
        <end position="276"/>
    </location>
</feature>
<evidence type="ECO:0000259" key="3">
    <source>
        <dbReference type="SMART" id="SM00062"/>
    </source>
</evidence>
<dbReference type="CDD" id="cd13530">
    <property type="entry name" value="PBP2_peptides_like"/>
    <property type="match status" value="1"/>
</dbReference>
<dbReference type="SMART" id="SM00062">
    <property type="entry name" value="PBPb"/>
    <property type="match status" value="1"/>
</dbReference>
<evidence type="ECO:0000313" key="4">
    <source>
        <dbReference type="EMBL" id="KAB2675785.1"/>
    </source>
</evidence>
<organism evidence="4 5">
    <name type="scientific">Brucella tritici</name>
    <dbReference type="NCBI Taxonomy" id="94626"/>
    <lineage>
        <taxon>Bacteria</taxon>
        <taxon>Pseudomonadati</taxon>
        <taxon>Pseudomonadota</taxon>
        <taxon>Alphaproteobacteria</taxon>
        <taxon>Hyphomicrobiales</taxon>
        <taxon>Brucellaceae</taxon>
        <taxon>Brucella/Ochrobactrum group</taxon>
        <taxon>Brucella</taxon>
    </lineage>
</organism>
<dbReference type="PANTHER" id="PTHR35936:SF17">
    <property type="entry name" value="ARGININE-BINDING EXTRACELLULAR PROTEIN ARTP"/>
    <property type="match status" value="1"/>
</dbReference>
<accession>A0A6L3Y8J5</accession>
<dbReference type="Gene3D" id="3.40.190.10">
    <property type="entry name" value="Periplasmic binding protein-like II"/>
    <property type="match status" value="2"/>
</dbReference>
<gene>
    <name evidence="4" type="ORF">F9L08_27380</name>
</gene>
<dbReference type="Pfam" id="PF00497">
    <property type="entry name" value="SBP_bac_3"/>
    <property type="match status" value="1"/>
</dbReference>
<keyword evidence="1 2" id="KW-0732">Signal</keyword>
<protein>
    <submittedName>
        <fullName evidence="4">Amino acid ABC transporter substrate-binding protein</fullName>
    </submittedName>
</protein>
<reference evidence="4 5" key="1">
    <citation type="submission" date="2019-09" db="EMBL/GenBank/DDBJ databases">
        <title>Taxonomic organization of the family Brucellaceae based on a phylogenomic approach.</title>
        <authorList>
            <person name="Leclercq S."/>
            <person name="Cloeckaert A."/>
            <person name="Zygmunt M.S."/>
        </authorList>
    </citation>
    <scope>NUCLEOTIDE SEQUENCE [LARGE SCALE GENOMIC DNA]</scope>
    <source>
        <strain evidence="4 5">WS1830</strain>
    </source>
</reference>
<dbReference type="RefSeq" id="WP_151654251.1">
    <property type="nucleotide sequence ID" value="NZ_WBVX01000053.1"/>
</dbReference>
<dbReference type="AlphaFoldDB" id="A0A6L3Y8J5"/>
<name>A0A6L3Y8J5_9HYPH</name>